<dbReference type="InterPro" id="IPR043519">
    <property type="entry name" value="NT_sf"/>
</dbReference>
<evidence type="ECO:0000256" key="1">
    <source>
        <dbReference type="SAM" id="MobiDB-lite"/>
    </source>
</evidence>
<dbReference type="EMBL" id="VXIS01000153">
    <property type="protein sequence ID" value="KAA8900497.1"/>
    <property type="molecule type" value="Genomic_DNA"/>
</dbReference>
<gene>
    <name evidence="2" type="ORF">FN846DRAFT_892109</name>
</gene>
<dbReference type="PANTHER" id="PTHR23092">
    <property type="entry name" value="POLY(A) RNA POLYMERASE"/>
    <property type="match status" value="1"/>
</dbReference>
<proteinExistence type="predicted"/>
<dbReference type="GO" id="GO:0031123">
    <property type="term" value="P:RNA 3'-end processing"/>
    <property type="evidence" value="ECO:0007669"/>
    <property type="project" value="TreeGrafter"/>
</dbReference>
<dbReference type="InParanoid" id="A0A5J5ERI9"/>
<dbReference type="PANTHER" id="PTHR23092:SF15">
    <property type="entry name" value="INACTIVE NON-CANONICAL POLY(A) RNA POLYMERASE PROTEIN TRF4-2-RELATED"/>
    <property type="match status" value="1"/>
</dbReference>
<feature type="compositionally biased region" description="Basic and acidic residues" evidence="1">
    <location>
        <begin position="472"/>
        <end position="486"/>
    </location>
</feature>
<dbReference type="Gene3D" id="1.10.1410.10">
    <property type="match status" value="1"/>
</dbReference>
<dbReference type="GO" id="GO:0005730">
    <property type="term" value="C:nucleolus"/>
    <property type="evidence" value="ECO:0007669"/>
    <property type="project" value="TreeGrafter"/>
</dbReference>
<evidence type="ECO:0000313" key="3">
    <source>
        <dbReference type="Proteomes" id="UP000326924"/>
    </source>
</evidence>
<dbReference type="AlphaFoldDB" id="A0A5J5ERI9"/>
<reference evidence="2 3" key="1">
    <citation type="submission" date="2019-09" db="EMBL/GenBank/DDBJ databases">
        <title>Draft genome of the ectomycorrhizal ascomycete Sphaerosporella brunnea.</title>
        <authorList>
            <consortium name="DOE Joint Genome Institute"/>
            <person name="Benucci G.M."/>
            <person name="Marozzi G."/>
            <person name="Antonielli L."/>
            <person name="Sanchez S."/>
            <person name="Marco P."/>
            <person name="Wang X."/>
            <person name="Falini L.B."/>
            <person name="Barry K."/>
            <person name="Haridas S."/>
            <person name="Lipzen A."/>
            <person name="Labutti K."/>
            <person name="Grigoriev I.V."/>
            <person name="Murat C."/>
            <person name="Martin F."/>
            <person name="Albertini E."/>
            <person name="Donnini D."/>
            <person name="Bonito G."/>
        </authorList>
    </citation>
    <scope>NUCLEOTIDE SEQUENCE [LARGE SCALE GENOMIC DNA]</scope>
    <source>
        <strain evidence="2 3">Sb_GMNB300</strain>
    </source>
</reference>
<keyword evidence="3" id="KW-1185">Reference proteome</keyword>
<feature type="region of interest" description="Disordered" evidence="1">
    <location>
        <begin position="389"/>
        <end position="519"/>
    </location>
</feature>
<protein>
    <recommendedName>
        <fullName evidence="4">Polymerase nucleotidyl transferase domain-containing protein</fullName>
    </recommendedName>
</protein>
<dbReference type="InterPro" id="IPR045862">
    <property type="entry name" value="Trf4-like"/>
</dbReference>
<feature type="compositionally biased region" description="Basic and acidic residues" evidence="1">
    <location>
        <begin position="398"/>
        <end position="415"/>
    </location>
</feature>
<dbReference type="SUPFAM" id="SSF81301">
    <property type="entry name" value="Nucleotidyltransferase"/>
    <property type="match status" value="1"/>
</dbReference>
<feature type="compositionally biased region" description="Basic and acidic residues" evidence="1">
    <location>
        <begin position="493"/>
        <end position="507"/>
    </location>
</feature>
<dbReference type="OrthoDB" id="5347611at2759"/>
<evidence type="ECO:0008006" key="4">
    <source>
        <dbReference type="Google" id="ProtNLM"/>
    </source>
</evidence>
<sequence>MRTPSMDAIARLVPSILLPPQAHAARTRLYFRQRDLIRKLWPDAETMIVGSYTQALAIRGSDLDIVMWVKTQGSAPATLSWTKRLHHANLTNEIAKPGPLTVLGRYSLVPVFKYVSAVDDGEEDFTVDISWQPFDVMVRRDQYVVMQLERWPGAREALLALKAWSRSKGFDQSSQGGFGSYGLALSLIAVLNSTKEPPKTPYGIICAYLARIADPERKMFGGYLNTRTGELEKGQRSSIDDNTLLIRCPIVNRQIVGKNAKRMPEIVNGMAELLAEMEAVGPKLSLEDAGRLFAGPRPPRNLPLHPTEMLIGSMKARKIDMTREALDGVNERREAKGRLIQAVQKPKAATMGAIVSKLATNPVNVPPATGSEELISMKDLVKHVAEKGRAKLAKKRAPKIESSADEKATPADGRVEPTGTVMANPEEKPAEEKSEVKLVEEDSVEKPQEQLGAMEGTVAEMEPVSGAQMELVEEKPEERPEKKEEETTTPPPVEEKSESSAGEKTEEQPPAAAAVGQSS</sequence>
<dbReference type="GO" id="GO:0031499">
    <property type="term" value="C:TRAMP complex"/>
    <property type="evidence" value="ECO:0007669"/>
    <property type="project" value="TreeGrafter"/>
</dbReference>
<dbReference type="GO" id="GO:1990817">
    <property type="term" value="F:poly(A) RNA polymerase activity"/>
    <property type="evidence" value="ECO:0007669"/>
    <property type="project" value="InterPro"/>
</dbReference>
<dbReference type="Gene3D" id="3.30.460.10">
    <property type="entry name" value="Beta Polymerase, domain 2"/>
    <property type="match status" value="1"/>
</dbReference>
<name>A0A5J5ERI9_9PEZI</name>
<organism evidence="2 3">
    <name type="scientific">Sphaerosporella brunnea</name>
    <dbReference type="NCBI Taxonomy" id="1250544"/>
    <lineage>
        <taxon>Eukaryota</taxon>
        <taxon>Fungi</taxon>
        <taxon>Dikarya</taxon>
        <taxon>Ascomycota</taxon>
        <taxon>Pezizomycotina</taxon>
        <taxon>Pezizomycetes</taxon>
        <taxon>Pezizales</taxon>
        <taxon>Pyronemataceae</taxon>
        <taxon>Sphaerosporella</taxon>
    </lineage>
</organism>
<dbReference type="Proteomes" id="UP000326924">
    <property type="component" value="Unassembled WGS sequence"/>
</dbReference>
<dbReference type="GO" id="GO:0003729">
    <property type="term" value="F:mRNA binding"/>
    <property type="evidence" value="ECO:0007669"/>
    <property type="project" value="TreeGrafter"/>
</dbReference>
<feature type="compositionally biased region" description="Basic and acidic residues" evidence="1">
    <location>
        <begin position="425"/>
        <end position="448"/>
    </location>
</feature>
<accession>A0A5J5ERI9</accession>
<comment type="caution">
    <text evidence="2">The sequence shown here is derived from an EMBL/GenBank/DDBJ whole genome shotgun (WGS) entry which is preliminary data.</text>
</comment>
<dbReference type="GO" id="GO:0043634">
    <property type="term" value="P:polyadenylation-dependent ncRNA catabolic process"/>
    <property type="evidence" value="ECO:0007669"/>
    <property type="project" value="TreeGrafter"/>
</dbReference>
<evidence type="ECO:0000313" key="2">
    <source>
        <dbReference type="EMBL" id="KAA8900497.1"/>
    </source>
</evidence>